<dbReference type="PANTHER" id="PTHR33498">
    <property type="entry name" value="TRANSPOSASE FOR INSERTION SEQUENCE ELEMENT IS1557"/>
    <property type="match status" value="1"/>
</dbReference>
<organism evidence="2 3">
    <name type="scientific">Allochromatium palmeri</name>
    <dbReference type="NCBI Taxonomy" id="231048"/>
    <lineage>
        <taxon>Bacteria</taxon>
        <taxon>Pseudomonadati</taxon>
        <taxon>Pseudomonadota</taxon>
        <taxon>Gammaproteobacteria</taxon>
        <taxon>Chromatiales</taxon>
        <taxon>Chromatiaceae</taxon>
        <taxon>Allochromatium</taxon>
    </lineage>
</organism>
<dbReference type="Proteomes" id="UP000434044">
    <property type="component" value="Unassembled WGS sequence"/>
</dbReference>
<keyword evidence="3" id="KW-1185">Reference proteome</keyword>
<protein>
    <submittedName>
        <fullName evidence="2">ISL3 family transposase</fullName>
    </submittedName>
</protein>
<dbReference type="EMBL" id="WNKT01000150">
    <property type="protein sequence ID" value="MTW23278.1"/>
    <property type="molecule type" value="Genomic_DNA"/>
</dbReference>
<sequence length="220" mass="25170">MIDREQLQTVLGLSNIIIDRVVFTDPRTLNVYVTSGQNGCACHRCGQWIKTPHGVGAEIRLRHLPMFNYRTEIILKPKRYRCLTCDHQPTTTQTLEWYTPHSAFTKAYEQELLRALINSTIEDVSCKYDVSSDQLDSVIDRSVAQTVDWERFERLDVIGVDEISLKKGHRQYVTVISALIDGTLTILAVLADRTKATVERFFRSIPKRLRRTVGAICSDL</sequence>
<feature type="non-terminal residue" evidence="2">
    <location>
        <position position="220"/>
    </location>
</feature>
<comment type="caution">
    <text evidence="2">The sequence shown here is derived from an EMBL/GenBank/DDBJ whole genome shotgun (WGS) entry which is preliminary data.</text>
</comment>
<evidence type="ECO:0000313" key="3">
    <source>
        <dbReference type="Proteomes" id="UP000434044"/>
    </source>
</evidence>
<evidence type="ECO:0000313" key="2">
    <source>
        <dbReference type="EMBL" id="MTW23278.1"/>
    </source>
</evidence>
<feature type="domain" description="Transposase IS204/IS1001/IS1096/IS1165 DDE" evidence="1">
    <location>
        <begin position="158"/>
        <end position="220"/>
    </location>
</feature>
<dbReference type="Pfam" id="PF01610">
    <property type="entry name" value="DDE_Tnp_ISL3"/>
    <property type="match status" value="1"/>
</dbReference>
<evidence type="ECO:0000259" key="1">
    <source>
        <dbReference type="Pfam" id="PF01610"/>
    </source>
</evidence>
<name>A0A6N8EJV5_9GAMM</name>
<proteinExistence type="predicted"/>
<reference evidence="2 3" key="1">
    <citation type="submission" date="2019-11" db="EMBL/GenBank/DDBJ databases">
        <title>Whole-genome sequence of the anaerobic purple sulfur bacterium Allochromatium palmeri DSM 15591.</title>
        <authorList>
            <person name="Kyndt J.A."/>
            <person name="Meyer T.E."/>
        </authorList>
    </citation>
    <scope>NUCLEOTIDE SEQUENCE [LARGE SCALE GENOMIC DNA]</scope>
    <source>
        <strain evidence="2 3">DSM 15591</strain>
    </source>
</reference>
<accession>A0A6N8EJV5</accession>
<dbReference type="AlphaFoldDB" id="A0A6N8EJV5"/>
<dbReference type="InterPro" id="IPR002560">
    <property type="entry name" value="Transposase_DDE"/>
</dbReference>
<dbReference type="RefSeq" id="WP_186343241.1">
    <property type="nucleotide sequence ID" value="NZ_WNKT01000150.1"/>
</dbReference>
<dbReference type="InterPro" id="IPR047951">
    <property type="entry name" value="Transpos_ISL3"/>
</dbReference>
<gene>
    <name evidence="2" type="ORF">GJ668_19870</name>
</gene>
<dbReference type="PANTHER" id="PTHR33498:SF1">
    <property type="entry name" value="TRANSPOSASE FOR INSERTION SEQUENCE ELEMENT IS1557"/>
    <property type="match status" value="1"/>
</dbReference>